<keyword evidence="1 6" id="KW-0963">Cytoplasm</keyword>
<comment type="similarity">
    <text evidence="6">Belongs to the methyltransferase superfamily. RlmG family.</text>
</comment>
<evidence type="ECO:0000256" key="5">
    <source>
        <dbReference type="ARBA" id="ARBA00022691"/>
    </source>
</evidence>
<proteinExistence type="inferred from homology"/>
<dbReference type="PIRSF" id="PIRSF037565">
    <property type="entry name" value="RRNA_m2G_Mtase_RsmD_prd"/>
    <property type="match status" value="1"/>
</dbReference>
<keyword evidence="10" id="KW-1185">Reference proteome</keyword>
<name>A0ABY9TFQ3_9GAMM</name>
<gene>
    <name evidence="6" type="primary">rlmG</name>
    <name evidence="9" type="ORF">RI845_13890</name>
</gene>
<comment type="subcellular location">
    <subcellularLocation>
        <location evidence="6">Cytoplasm</location>
    </subcellularLocation>
</comment>
<sequence>MLSPFFKNDQPIHLERFPVAQVNRSLQAWDSADEYIIDYLQENNVLAETKNIVIFNDSFGALSVNLYHHNLQLIHDSYISQQGVKYNLDSNYIDMDTIQFLDSLATIAAPVDIVILKLPKSKAYLEYQLQQIQQCANKDTLIIAAARVKEIHTSTLKLFEKHIGETKTSLAVKKSRLIFSKLNAANKTELPKAKVWPLEKTDFSISNLANVFSRDSLDIGGRQLLENLPSVNGNLDVADLGCGNGVVGLAMLAKNPDINMHFYDESFMAIQSTKDNIIKNLPGNQEQCFFHVNDCLTDVESSSLDLVLCNPPFHQQAAVTDHIAWQMFKQSYNALKKGGELRIIGNRQLAYHIKLQRLFGNCETIASNSKFVILSAKK</sequence>
<dbReference type="PANTHER" id="PTHR47816">
    <property type="entry name" value="RIBOSOMAL RNA SMALL SUBUNIT METHYLTRANSFERASE C"/>
    <property type="match status" value="1"/>
</dbReference>
<evidence type="ECO:0000259" key="8">
    <source>
        <dbReference type="Pfam" id="PF26049"/>
    </source>
</evidence>
<dbReference type="InterPro" id="IPR046977">
    <property type="entry name" value="RsmC/RlmG"/>
</dbReference>
<organism evidence="9 10">
    <name type="scientific">Thalassotalea nanhaiensis</name>
    <dbReference type="NCBI Taxonomy" id="3065648"/>
    <lineage>
        <taxon>Bacteria</taxon>
        <taxon>Pseudomonadati</taxon>
        <taxon>Pseudomonadota</taxon>
        <taxon>Gammaproteobacteria</taxon>
        <taxon>Alteromonadales</taxon>
        <taxon>Colwelliaceae</taxon>
        <taxon>Thalassotalea</taxon>
    </lineage>
</organism>
<comment type="catalytic activity">
    <reaction evidence="6">
        <text>guanosine(1835) in 23S rRNA + S-adenosyl-L-methionine = N(2)-methylguanosine(1835) in 23S rRNA + S-adenosyl-L-homocysteine + H(+)</text>
        <dbReference type="Rhea" id="RHEA:42744"/>
        <dbReference type="Rhea" id="RHEA-COMP:10217"/>
        <dbReference type="Rhea" id="RHEA-COMP:10218"/>
        <dbReference type="ChEBI" id="CHEBI:15378"/>
        <dbReference type="ChEBI" id="CHEBI:57856"/>
        <dbReference type="ChEBI" id="CHEBI:59789"/>
        <dbReference type="ChEBI" id="CHEBI:74269"/>
        <dbReference type="ChEBI" id="CHEBI:74481"/>
        <dbReference type="EC" id="2.1.1.174"/>
    </reaction>
</comment>
<keyword evidence="2 6" id="KW-0698">rRNA processing</keyword>
<dbReference type="InterPro" id="IPR029063">
    <property type="entry name" value="SAM-dependent_MTases_sf"/>
</dbReference>
<keyword evidence="3 6" id="KW-0489">Methyltransferase</keyword>
<keyword evidence="5 6" id="KW-0949">S-adenosyl-L-methionine</keyword>
<dbReference type="EMBL" id="CP134146">
    <property type="protein sequence ID" value="WNC67605.1"/>
    <property type="molecule type" value="Genomic_DNA"/>
</dbReference>
<feature type="domain" description="Methyltransferase small" evidence="7">
    <location>
        <begin position="204"/>
        <end position="374"/>
    </location>
</feature>
<dbReference type="InterPro" id="IPR002052">
    <property type="entry name" value="DNA_methylase_N6_adenine_CS"/>
</dbReference>
<dbReference type="EC" id="2.1.1.174" evidence="6"/>
<keyword evidence="4 6" id="KW-0808">Transferase</keyword>
<dbReference type="InterPro" id="IPR017237">
    <property type="entry name" value="RLMG"/>
</dbReference>
<dbReference type="Pfam" id="PF05175">
    <property type="entry name" value="MTS"/>
    <property type="match status" value="1"/>
</dbReference>
<reference evidence="10" key="1">
    <citation type="submission" date="2023-09" db="EMBL/GenBank/DDBJ databases">
        <authorList>
            <person name="Li S."/>
            <person name="Li X."/>
            <person name="Zhang C."/>
            <person name="Zhao Z."/>
        </authorList>
    </citation>
    <scope>NUCLEOTIDE SEQUENCE [LARGE SCALE GENOMIC DNA]</scope>
    <source>
        <strain evidence="10">SQ345</strain>
    </source>
</reference>
<dbReference type="CDD" id="cd02440">
    <property type="entry name" value="AdoMet_MTases"/>
    <property type="match status" value="1"/>
</dbReference>
<comment type="function">
    <text evidence="6">Specifically methylates the guanine in position 1835 (m2G1835) of 23S rRNA.</text>
</comment>
<dbReference type="PROSITE" id="PS00092">
    <property type="entry name" value="N6_MTASE"/>
    <property type="match status" value="1"/>
</dbReference>
<evidence type="ECO:0000256" key="3">
    <source>
        <dbReference type="ARBA" id="ARBA00022603"/>
    </source>
</evidence>
<dbReference type="SUPFAM" id="SSF53335">
    <property type="entry name" value="S-adenosyl-L-methionine-dependent methyltransferases"/>
    <property type="match status" value="1"/>
</dbReference>
<dbReference type="Proteomes" id="UP001248581">
    <property type="component" value="Chromosome"/>
</dbReference>
<evidence type="ECO:0000256" key="2">
    <source>
        <dbReference type="ARBA" id="ARBA00022552"/>
    </source>
</evidence>
<dbReference type="InterPro" id="IPR058679">
    <property type="entry name" value="RlmG_N"/>
</dbReference>
<feature type="domain" description="RlmG N-terminal" evidence="8">
    <location>
        <begin position="7"/>
        <end position="183"/>
    </location>
</feature>
<accession>A0ABY9TFQ3</accession>
<protein>
    <recommendedName>
        <fullName evidence="6">Ribosomal RNA large subunit methyltransferase G</fullName>
        <ecNumber evidence="6">2.1.1.174</ecNumber>
    </recommendedName>
    <alternativeName>
        <fullName evidence="6">23S rRNA m2G1835 methyltransferase</fullName>
    </alternativeName>
    <alternativeName>
        <fullName evidence="6">rRNA (guanine-N(2)-)-methyltransferase RlmG</fullName>
    </alternativeName>
</protein>
<dbReference type="Gene3D" id="3.40.50.150">
    <property type="entry name" value="Vaccinia Virus protein VP39"/>
    <property type="match status" value="2"/>
</dbReference>
<evidence type="ECO:0000256" key="6">
    <source>
        <dbReference type="HAMAP-Rule" id="MF_01859"/>
    </source>
</evidence>
<dbReference type="GO" id="GO:0008168">
    <property type="term" value="F:methyltransferase activity"/>
    <property type="evidence" value="ECO:0007669"/>
    <property type="project" value="UniProtKB-KW"/>
</dbReference>
<evidence type="ECO:0000256" key="4">
    <source>
        <dbReference type="ARBA" id="ARBA00022679"/>
    </source>
</evidence>
<dbReference type="InterPro" id="IPR007848">
    <property type="entry name" value="Small_mtfrase_dom"/>
</dbReference>
<dbReference type="PANTHER" id="PTHR47816:SF5">
    <property type="entry name" value="RIBOSOMAL RNA LARGE SUBUNIT METHYLTRANSFERASE G"/>
    <property type="match status" value="1"/>
</dbReference>
<dbReference type="GO" id="GO:0032259">
    <property type="term" value="P:methylation"/>
    <property type="evidence" value="ECO:0007669"/>
    <property type="project" value="UniProtKB-KW"/>
</dbReference>
<dbReference type="HAMAP" id="MF_01859">
    <property type="entry name" value="23SrRNA_methyltr_G"/>
    <property type="match status" value="1"/>
</dbReference>
<dbReference type="RefSeq" id="WP_348386764.1">
    <property type="nucleotide sequence ID" value="NZ_CP134146.1"/>
</dbReference>
<evidence type="ECO:0000313" key="10">
    <source>
        <dbReference type="Proteomes" id="UP001248581"/>
    </source>
</evidence>
<dbReference type="Pfam" id="PF26049">
    <property type="entry name" value="RLMG_N"/>
    <property type="match status" value="1"/>
</dbReference>
<evidence type="ECO:0000259" key="7">
    <source>
        <dbReference type="Pfam" id="PF05175"/>
    </source>
</evidence>
<evidence type="ECO:0000256" key="1">
    <source>
        <dbReference type="ARBA" id="ARBA00022490"/>
    </source>
</evidence>
<evidence type="ECO:0000313" key="9">
    <source>
        <dbReference type="EMBL" id="WNC67605.1"/>
    </source>
</evidence>